<feature type="compositionally biased region" description="Basic and acidic residues" evidence="1">
    <location>
        <begin position="250"/>
        <end position="262"/>
    </location>
</feature>
<dbReference type="EMBL" id="JARBJD010000110">
    <property type="protein sequence ID" value="KAK2951996.1"/>
    <property type="molecule type" value="Genomic_DNA"/>
</dbReference>
<proteinExistence type="predicted"/>
<organism evidence="3 4">
    <name type="scientific">Blattamonas nauphoetae</name>
    <dbReference type="NCBI Taxonomy" id="2049346"/>
    <lineage>
        <taxon>Eukaryota</taxon>
        <taxon>Metamonada</taxon>
        <taxon>Preaxostyla</taxon>
        <taxon>Oxymonadida</taxon>
        <taxon>Blattamonas</taxon>
    </lineage>
</organism>
<evidence type="ECO:0000313" key="3">
    <source>
        <dbReference type="EMBL" id="KAK2951996.1"/>
    </source>
</evidence>
<dbReference type="SMART" id="SM00582">
    <property type="entry name" value="RPR"/>
    <property type="match status" value="1"/>
</dbReference>
<evidence type="ECO:0000313" key="4">
    <source>
        <dbReference type="Proteomes" id="UP001281761"/>
    </source>
</evidence>
<feature type="region of interest" description="Disordered" evidence="1">
    <location>
        <begin position="153"/>
        <end position="189"/>
    </location>
</feature>
<dbReference type="PROSITE" id="PS51391">
    <property type="entry name" value="CID"/>
    <property type="match status" value="1"/>
</dbReference>
<keyword evidence="4" id="KW-1185">Reference proteome</keyword>
<dbReference type="InterPro" id="IPR008942">
    <property type="entry name" value="ENTH_VHS"/>
</dbReference>
<feature type="region of interest" description="Disordered" evidence="1">
    <location>
        <begin position="250"/>
        <end position="270"/>
    </location>
</feature>
<dbReference type="PANTHER" id="PTHR15921:SF3">
    <property type="entry name" value="PRE-MRNA CLEAVAGE COMPLEX 2 PROTEIN PCF11"/>
    <property type="match status" value="1"/>
</dbReference>
<gene>
    <name evidence="3" type="ORF">BLNAU_13096</name>
</gene>
<comment type="caution">
    <text evidence="3">The sequence shown here is derived from an EMBL/GenBank/DDBJ whole genome shotgun (WGS) entry which is preliminary data.</text>
</comment>
<evidence type="ECO:0000259" key="2">
    <source>
        <dbReference type="PROSITE" id="PS51391"/>
    </source>
</evidence>
<dbReference type="SUPFAM" id="SSF48464">
    <property type="entry name" value="ENTH/VHS domain"/>
    <property type="match status" value="1"/>
</dbReference>
<reference evidence="3 4" key="1">
    <citation type="journal article" date="2022" name="bioRxiv">
        <title>Genomics of Preaxostyla Flagellates Illuminates Evolutionary Transitions and the Path Towards Mitochondrial Loss.</title>
        <authorList>
            <person name="Novak L.V.F."/>
            <person name="Treitli S.C."/>
            <person name="Pyrih J."/>
            <person name="Halakuc P."/>
            <person name="Pipaliya S.V."/>
            <person name="Vacek V."/>
            <person name="Brzon O."/>
            <person name="Soukal P."/>
            <person name="Eme L."/>
            <person name="Dacks J.B."/>
            <person name="Karnkowska A."/>
            <person name="Elias M."/>
            <person name="Hampl V."/>
        </authorList>
    </citation>
    <scope>NUCLEOTIDE SEQUENCE [LARGE SCALE GENOMIC DNA]</scope>
    <source>
        <strain evidence="3">NAU3</strain>
        <tissue evidence="3">Gut</tissue>
    </source>
</reference>
<dbReference type="InterPro" id="IPR006569">
    <property type="entry name" value="CID_dom"/>
</dbReference>
<evidence type="ECO:0000256" key="1">
    <source>
        <dbReference type="SAM" id="MobiDB-lite"/>
    </source>
</evidence>
<feature type="domain" description="CID" evidence="2">
    <location>
        <begin position="2"/>
        <end position="129"/>
    </location>
</feature>
<dbReference type="Proteomes" id="UP001281761">
    <property type="component" value="Unassembled WGS sequence"/>
</dbReference>
<dbReference type="Gene3D" id="1.25.40.90">
    <property type="match status" value="1"/>
</dbReference>
<dbReference type="PANTHER" id="PTHR15921">
    <property type="entry name" value="PRE-MRNA CLEAVAGE COMPLEX II"/>
    <property type="match status" value="1"/>
</dbReference>
<dbReference type="InterPro" id="IPR045154">
    <property type="entry name" value="PCF11-like"/>
</dbReference>
<accession>A0ABQ9XHS6</accession>
<sequence length="415" mass="47612">MSDPIFLQDYAENLEELKGADRGTISALTNIAMEHPQDAQSILRLITSRIIGGPLQFRLATFYLLDSLAKNGGEFWIARITPILKNLFLETYQQLPDQQAKLDHLLNSWNGFFAPELLQDIRIGLDRNSVMNNFLNQLPTEELQNVYSQLNRSVSPSQNYTPTPSFPPPQRTTPSPPPETFKRRSTIRTRPRLPKIDLESLPTNAVFVSIPAGRSNRTQEVPAYIFLFEVDRVACSKCCMRFEDEDEHESFRTHHPHEKETNQESLSDIGDLRGWETQETMWIDRYKPEPPRTEDQTEEIQHKMVCEVPFDREQRSCSHCGEQFEVKSRSSGKVFLDCVVALDPHCTPKSLLSNDHTDKSRFYFNTSPSYPSSTEKGLIGSEGGFSKIKRQGTSEQKPRLYHLACWQELIKNSID</sequence>
<name>A0ABQ9XHS6_9EUKA</name>
<protein>
    <recommendedName>
        <fullName evidence="2">CID domain-containing protein</fullName>
    </recommendedName>
</protein>
<feature type="compositionally biased region" description="Pro residues" evidence="1">
    <location>
        <begin position="164"/>
        <end position="179"/>
    </location>
</feature>
<dbReference type="Pfam" id="PF04818">
    <property type="entry name" value="CID"/>
    <property type="match status" value="1"/>
</dbReference>